<dbReference type="Proteomes" id="UP000199228">
    <property type="component" value="Unassembled WGS sequence"/>
</dbReference>
<protein>
    <submittedName>
        <fullName evidence="1">Uncharacterized protein</fullName>
    </submittedName>
</protein>
<proteinExistence type="predicted"/>
<dbReference type="RefSeq" id="WP_090174175.1">
    <property type="nucleotide sequence ID" value="NZ_FMXR01000014.1"/>
</dbReference>
<gene>
    <name evidence="1" type="ORF">SAMN02910417_01956</name>
</gene>
<evidence type="ECO:0000313" key="2">
    <source>
        <dbReference type="Proteomes" id="UP000199228"/>
    </source>
</evidence>
<dbReference type="STRING" id="1732.SAMN02910417_01956"/>
<reference evidence="1 2" key="1">
    <citation type="submission" date="2016-10" db="EMBL/GenBank/DDBJ databases">
        <authorList>
            <person name="de Groot N.N."/>
        </authorList>
    </citation>
    <scope>NUCLEOTIDE SEQUENCE [LARGE SCALE GENOMIC DNA]</scope>
    <source>
        <strain evidence="1 2">DSM 3217</strain>
    </source>
</reference>
<dbReference type="OrthoDB" id="2082957at2"/>
<sequence length="119" mass="14343">MSETNLKPVKVHWEAIERYVVFSVFRFAIKDGEEEIGYYRIFSEPNSDNVAYYGKEKEDRRGILPPEQYKAHENNRKMIRLIEKDLEEHGYYIPDGHKKITDMMLIGKEKWPLDWEVLY</sequence>
<evidence type="ECO:0000313" key="1">
    <source>
        <dbReference type="EMBL" id="SDB26537.1"/>
    </source>
</evidence>
<organism evidence="1 2">
    <name type="scientific">Eubacterium oxidoreducens</name>
    <dbReference type="NCBI Taxonomy" id="1732"/>
    <lineage>
        <taxon>Bacteria</taxon>
        <taxon>Bacillati</taxon>
        <taxon>Bacillota</taxon>
        <taxon>Clostridia</taxon>
        <taxon>Eubacteriales</taxon>
        <taxon>Eubacteriaceae</taxon>
        <taxon>Eubacterium</taxon>
    </lineage>
</organism>
<keyword evidence="2" id="KW-1185">Reference proteome</keyword>
<dbReference type="EMBL" id="FMXR01000014">
    <property type="protein sequence ID" value="SDB26537.1"/>
    <property type="molecule type" value="Genomic_DNA"/>
</dbReference>
<dbReference type="AlphaFoldDB" id="A0A1G6C119"/>
<name>A0A1G6C119_EUBOX</name>
<accession>A0A1G6C119</accession>